<protein>
    <submittedName>
        <fullName evidence="1">Uncharacterized protein</fullName>
    </submittedName>
</protein>
<keyword evidence="3" id="KW-1185">Reference proteome</keyword>
<dbReference type="EMBL" id="CP015581">
    <property type="protein sequence ID" value="ARU99970.1"/>
    <property type="molecule type" value="Genomic_DNA"/>
</dbReference>
<dbReference type="EMBL" id="CP015579">
    <property type="protein sequence ID" value="ARU95930.1"/>
    <property type="molecule type" value="Genomic_DNA"/>
</dbReference>
<dbReference type="Proteomes" id="UP000195814">
    <property type="component" value="Chromosome"/>
</dbReference>
<evidence type="ECO:0000313" key="2">
    <source>
        <dbReference type="EMBL" id="ARU99970.1"/>
    </source>
</evidence>
<gene>
    <name evidence="1" type="ORF">A7K98_20795</name>
    <name evidence="2" type="ORF">A7K99_20780</name>
</gene>
<dbReference type="Proteomes" id="UP000195729">
    <property type="component" value="Chromosome"/>
</dbReference>
<accession>A0A1Y0LQE5</accession>
<evidence type="ECO:0000313" key="3">
    <source>
        <dbReference type="Proteomes" id="UP000195729"/>
    </source>
</evidence>
<dbReference type="AlphaFoldDB" id="A0A1Y0LQE5"/>
<evidence type="ECO:0000313" key="4">
    <source>
        <dbReference type="Proteomes" id="UP000195814"/>
    </source>
</evidence>
<dbReference type="KEGG" id="tci:A7K98_20795"/>
<proteinExistence type="predicted"/>
<reference evidence="3 4" key="1">
    <citation type="submission" date="2016-05" db="EMBL/GenBank/DDBJ databases">
        <title>Complete genome sequence of two 2,5-diketo-D-glunonic acid producing strain Tatumella citrea.</title>
        <authorList>
            <person name="Duan C."/>
            <person name="Yang J."/>
            <person name="Yang S."/>
        </authorList>
    </citation>
    <scope>NUCLEOTIDE SEQUENCE [LARGE SCALE GENOMIC DNA]</scope>
    <source>
        <strain evidence="2 3">ATCC 39140</strain>
        <strain evidence="1 4">DSM 13699</strain>
    </source>
</reference>
<organism evidence="1 4">
    <name type="scientific">Tatumella citrea</name>
    <name type="common">Pantoea citrea</name>
    <dbReference type="NCBI Taxonomy" id="53336"/>
    <lineage>
        <taxon>Bacteria</taxon>
        <taxon>Pseudomonadati</taxon>
        <taxon>Pseudomonadota</taxon>
        <taxon>Gammaproteobacteria</taxon>
        <taxon>Enterobacterales</taxon>
        <taxon>Erwiniaceae</taxon>
        <taxon>Tatumella</taxon>
    </lineage>
</organism>
<sequence length="63" mass="7608">MITIKIYFKYHNSILIREKECIFALFSALQNRQNQLHYTSLRERLREVKAQGKDKEQNLPGKR</sequence>
<name>A0A1Y0LQE5_TATCI</name>
<evidence type="ECO:0000313" key="1">
    <source>
        <dbReference type="EMBL" id="ARU95930.1"/>
    </source>
</evidence>